<name>A0A1B7TDF3_9ASCO</name>
<dbReference type="AlphaFoldDB" id="A0A1B7TDF3"/>
<dbReference type="Pfam" id="PF04425">
    <property type="entry name" value="Bul1_N"/>
    <property type="match status" value="1"/>
</dbReference>
<keyword evidence="5" id="KW-1185">Reference proteome</keyword>
<evidence type="ECO:0000259" key="2">
    <source>
        <dbReference type="Pfam" id="PF04425"/>
    </source>
</evidence>
<evidence type="ECO:0008006" key="6">
    <source>
        <dbReference type="Google" id="ProtNLM"/>
    </source>
</evidence>
<dbReference type="EMBL" id="LXPE01000013">
    <property type="protein sequence ID" value="OBA26754.1"/>
    <property type="molecule type" value="Genomic_DNA"/>
</dbReference>
<comment type="caution">
    <text evidence="4">The sequence shown here is derived from an EMBL/GenBank/DDBJ whole genome shotgun (WGS) entry which is preliminary data.</text>
</comment>
<evidence type="ECO:0000259" key="3">
    <source>
        <dbReference type="Pfam" id="PF04426"/>
    </source>
</evidence>
<gene>
    <name evidence="4" type="ORF">HANVADRAFT_62516</name>
</gene>
<dbReference type="InterPro" id="IPR022794">
    <property type="entry name" value="Bul1_C"/>
</dbReference>
<reference evidence="5" key="1">
    <citation type="journal article" date="2016" name="Proc. Natl. Acad. Sci. U.S.A.">
        <title>Comparative genomics of biotechnologically important yeasts.</title>
        <authorList>
            <person name="Riley R."/>
            <person name="Haridas S."/>
            <person name="Wolfe K.H."/>
            <person name="Lopes M.R."/>
            <person name="Hittinger C.T."/>
            <person name="Goeker M."/>
            <person name="Salamov A.A."/>
            <person name="Wisecaver J.H."/>
            <person name="Long T.M."/>
            <person name="Calvey C.H."/>
            <person name="Aerts A.L."/>
            <person name="Barry K.W."/>
            <person name="Choi C."/>
            <person name="Clum A."/>
            <person name="Coughlan A.Y."/>
            <person name="Deshpande S."/>
            <person name="Douglass A.P."/>
            <person name="Hanson S.J."/>
            <person name="Klenk H.-P."/>
            <person name="LaButti K.M."/>
            <person name="Lapidus A."/>
            <person name="Lindquist E.A."/>
            <person name="Lipzen A.M."/>
            <person name="Meier-Kolthoff J.P."/>
            <person name="Ohm R.A."/>
            <person name="Otillar R.P."/>
            <person name="Pangilinan J.L."/>
            <person name="Peng Y."/>
            <person name="Rokas A."/>
            <person name="Rosa C.A."/>
            <person name="Scheuner C."/>
            <person name="Sibirny A.A."/>
            <person name="Slot J.C."/>
            <person name="Stielow J.B."/>
            <person name="Sun H."/>
            <person name="Kurtzman C.P."/>
            <person name="Blackwell M."/>
            <person name="Grigoriev I.V."/>
            <person name="Jeffries T.W."/>
        </authorList>
    </citation>
    <scope>NUCLEOTIDE SEQUENCE [LARGE SCALE GENOMIC DNA]</scope>
    <source>
        <strain evidence="5">NRRL Y-1626</strain>
    </source>
</reference>
<feature type="compositionally biased region" description="Acidic residues" evidence="1">
    <location>
        <begin position="115"/>
        <end position="132"/>
    </location>
</feature>
<evidence type="ECO:0000313" key="5">
    <source>
        <dbReference type="Proteomes" id="UP000092321"/>
    </source>
</evidence>
<dbReference type="InterPro" id="IPR007519">
    <property type="entry name" value="Bul1_N"/>
</dbReference>
<evidence type="ECO:0000256" key="1">
    <source>
        <dbReference type="SAM" id="MobiDB-lite"/>
    </source>
</evidence>
<protein>
    <recommendedName>
        <fullName evidence="6">Bul1 N-terminal domain-containing protein</fullName>
    </recommendedName>
</protein>
<feature type="domain" description="Bul1 C-terminal" evidence="3">
    <location>
        <begin position="708"/>
        <end position="842"/>
    </location>
</feature>
<feature type="compositionally biased region" description="Basic and acidic residues" evidence="1">
    <location>
        <begin position="105"/>
        <end position="114"/>
    </location>
</feature>
<dbReference type="PANTHER" id="PTHR31904">
    <property type="entry name" value="BYPASS OF STOP CODON PROTEIN 5-RELATED"/>
    <property type="match status" value="1"/>
</dbReference>
<evidence type="ECO:0000313" key="4">
    <source>
        <dbReference type="EMBL" id="OBA26754.1"/>
    </source>
</evidence>
<feature type="region of interest" description="Disordered" evidence="1">
    <location>
        <begin position="182"/>
        <end position="217"/>
    </location>
</feature>
<feature type="domain" description="Bul1 N-terminal" evidence="2">
    <location>
        <begin position="118"/>
        <end position="559"/>
    </location>
</feature>
<accession>A0A1B7TDF3</accession>
<dbReference type="Proteomes" id="UP000092321">
    <property type="component" value="Unassembled WGS sequence"/>
</dbReference>
<feature type="compositionally biased region" description="Low complexity" evidence="1">
    <location>
        <begin position="198"/>
        <end position="209"/>
    </location>
</feature>
<feature type="domain" description="Bul1 C-terminal" evidence="3">
    <location>
        <begin position="843"/>
        <end position="911"/>
    </location>
</feature>
<feature type="region of interest" description="Disordered" evidence="1">
    <location>
        <begin position="1"/>
        <end position="35"/>
    </location>
</feature>
<feature type="region of interest" description="Disordered" evidence="1">
    <location>
        <begin position="105"/>
        <end position="132"/>
    </location>
</feature>
<proteinExistence type="predicted"/>
<organism evidence="4 5">
    <name type="scientific">Hanseniaspora valbyensis NRRL Y-1626</name>
    <dbReference type="NCBI Taxonomy" id="766949"/>
    <lineage>
        <taxon>Eukaryota</taxon>
        <taxon>Fungi</taxon>
        <taxon>Dikarya</taxon>
        <taxon>Ascomycota</taxon>
        <taxon>Saccharomycotina</taxon>
        <taxon>Saccharomycetes</taxon>
        <taxon>Saccharomycodales</taxon>
        <taxon>Saccharomycodaceae</taxon>
        <taxon>Hanseniaspora</taxon>
    </lineage>
</organism>
<dbReference type="PANTHER" id="PTHR31904:SF1">
    <property type="entry name" value="BYPASS OF STOP CODON PROTEIN 5-RELATED"/>
    <property type="match status" value="1"/>
</dbReference>
<sequence length="912" mass="105064">MSSFLKIFDSAKESTNSTNNNIDKKTETKAKKHKQKNGIYRTINVSKSSSDIYLTQNIKDKNLKIYKTSYNKEYSDDEDYIDMSKKFKKNSDIVFYKRKIPSHYDSDDELRNKDNDDEDDDEEDDEDEDDEGILVDVLPSFQFYDSLVKFLPEDKDEDLDNCDIEDNILLSPLAVGEDNIIGETEDSFNPPEYETNEPRPSLSSPPGSSEQIDGQNSEEPLRYEVDDIHNLSQKIFKGVDINIVLTKTAVKPNTPLEKESALREFSSGELINGYFTITNRTSAPIRFEGFYVSFEGIAIVRDGKSHRSSKMRFLKTHDLSATWSYSHVEIASGVGYAAGSVDKTDNSRLGLPNNKILKPKVKYKKYFCFKIPTEILDMNCKHQIPNHLGLPPSFGLNRLQKENATIKCNDVLGYGNNGMRGSAILCPDLDSYDSNVSHELKKHLSVNAYNSKKLKQGFKNEGSSISYSVNCRLVMKDEKNLKPYILNDTAYHIRIVPNTLTSNNKFKYTEGKHSAVDDRILKKKLLNLNENIIKRTDQLETLLQKLEHWESDDTFSKTDLTIQTQDIVEKKQEQELKDSKLSWKALGLQRDNLNANDGKNISSNDIIEHRDIFRTFIAYNYDPKKKSSSSLDMFNNFFVSHNNNHLPSNSLFANGEIMVETKLNKDLKALPYYRTPTIEHYNTLDKKNNFNKKLWTNYVYPQLPVKRDDYLLDSLDLKIKLKSNNLEKVPKLKSINTFLKSFTTYTEKELPFLLDSNFIIKEKKFLKQVCTNSKAHVNKVLDLKEKYALHKDRLANLAKKLNVDTPLVRFEAFIGGLMYSDLISLSNLEIEEFEITNIFETTDIISFKWKQVGDSLESNINVNLKYKENLLMCILPTFDNCLISRFYHLQIECEFDTGDKAILKIPIDVKYF</sequence>
<dbReference type="OrthoDB" id="2283785at2759"/>
<dbReference type="Pfam" id="PF04426">
    <property type="entry name" value="Bul1_C"/>
    <property type="match status" value="2"/>
</dbReference>
<dbReference type="InterPro" id="IPR039634">
    <property type="entry name" value="Bul1-like"/>
</dbReference>